<evidence type="ECO:0000256" key="1">
    <source>
        <dbReference type="SAM" id="SignalP"/>
    </source>
</evidence>
<feature type="signal peptide" evidence="1">
    <location>
        <begin position="1"/>
        <end position="18"/>
    </location>
</feature>
<keyword evidence="3" id="KW-1185">Reference proteome</keyword>
<comment type="caution">
    <text evidence="2">The sequence shown here is derived from an EMBL/GenBank/DDBJ whole genome shotgun (WGS) entry which is preliminary data.</text>
</comment>
<feature type="chain" id="PRO_5041361803" evidence="1">
    <location>
        <begin position="19"/>
        <end position="104"/>
    </location>
</feature>
<organism evidence="2 3">
    <name type="scientific">Cylicocyclus nassatus</name>
    <name type="common">Nematode worm</name>
    <dbReference type="NCBI Taxonomy" id="53992"/>
    <lineage>
        <taxon>Eukaryota</taxon>
        <taxon>Metazoa</taxon>
        <taxon>Ecdysozoa</taxon>
        <taxon>Nematoda</taxon>
        <taxon>Chromadorea</taxon>
        <taxon>Rhabditida</taxon>
        <taxon>Rhabditina</taxon>
        <taxon>Rhabditomorpha</taxon>
        <taxon>Strongyloidea</taxon>
        <taxon>Strongylidae</taxon>
        <taxon>Cylicocyclus</taxon>
    </lineage>
</organism>
<proteinExistence type="predicted"/>
<dbReference type="AlphaFoldDB" id="A0AA36DL86"/>
<sequence length="104" mass="12056">MNRIVIIFPFLFFAIVSAKVRSWDDTAFSECMSSCKTTMAKVPTMFVQKSAKAELYDAEREFRCYKKCKKDASPAENKRIKPKIESLAKDLKSLYKQVMRSKKV</sequence>
<evidence type="ECO:0000313" key="2">
    <source>
        <dbReference type="EMBL" id="CAJ0588448.1"/>
    </source>
</evidence>
<keyword evidence="1" id="KW-0732">Signal</keyword>
<evidence type="ECO:0000313" key="3">
    <source>
        <dbReference type="Proteomes" id="UP001176961"/>
    </source>
</evidence>
<dbReference type="EMBL" id="CATQJL010000001">
    <property type="protein sequence ID" value="CAJ0588448.1"/>
    <property type="molecule type" value="Genomic_DNA"/>
</dbReference>
<name>A0AA36DL86_CYLNA</name>
<reference evidence="2" key="1">
    <citation type="submission" date="2023-07" db="EMBL/GenBank/DDBJ databases">
        <authorList>
            <consortium name="CYATHOMIX"/>
        </authorList>
    </citation>
    <scope>NUCLEOTIDE SEQUENCE</scope>
    <source>
        <strain evidence="2">N/A</strain>
    </source>
</reference>
<accession>A0AA36DL86</accession>
<gene>
    <name evidence="2" type="ORF">CYNAS_LOCUS431</name>
</gene>
<protein>
    <submittedName>
        <fullName evidence="2">Uncharacterized protein</fullName>
    </submittedName>
</protein>
<dbReference type="Proteomes" id="UP001176961">
    <property type="component" value="Unassembled WGS sequence"/>
</dbReference>